<proteinExistence type="predicted"/>
<sequence length="254" mass="28468">MLELRLVHPEPLTEWRFQASFADTSVIPARTVILDDLTVDEDNFLLFDSAQTSDIPVPSRYFNPFVYFPGLSRPSDLYGHVLRIIVTSIKPVTRIVINTSVQFTLTPDEAVVEPAADSIRKHSEAVASQEASLLKEKPRTKQSRPVLQSNHVESTASLAMDQCSPWSAGEQDDPTSITDTTPVPILGQMITLQLEDPRSPPPIASPQKGPTTEHLGKSPRLPMTTIDKKKMQLQHLRTSMRREMLREEEVDCNM</sequence>
<gene>
    <name evidence="2" type="ORF">PHYSODRAFT_308434</name>
</gene>
<evidence type="ECO:0000313" key="3">
    <source>
        <dbReference type="Proteomes" id="UP000002640"/>
    </source>
</evidence>
<dbReference type="InParanoid" id="G4YE99"/>
<protein>
    <submittedName>
        <fullName evidence="2">Uncharacterized protein</fullName>
    </submittedName>
</protein>
<feature type="region of interest" description="Disordered" evidence="1">
    <location>
        <begin position="127"/>
        <end position="148"/>
    </location>
</feature>
<dbReference type="RefSeq" id="XP_009514081.1">
    <property type="nucleotide sequence ID" value="XM_009515786.1"/>
</dbReference>
<dbReference type="AlphaFoldDB" id="G4YE99"/>
<keyword evidence="3" id="KW-1185">Reference proteome</keyword>
<name>G4YE99_PHYSP</name>
<feature type="region of interest" description="Disordered" evidence="1">
    <location>
        <begin position="195"/>
        <end position="221"/>
    </location>
</feature>
<dbReference type="Proteomes" id="UP000002640">
    <property type="component" value="Unassembled WGS sequence"/>
</dbReference>
<evidence type="ECO:0000313" key="2">
    <source>
        <dbReference type="EMBL" id="EGZ26806.1"/>
    </source>
</evidence>
<dbReference type="EMBL" id="JH159151">
    <property type="protein sequence ID" value="EGZ26806.1"/>
    <property type="molecule type" value="Genomic_DNA"/>
</dbReference>
<reference evidence="2 3" key="1">
    <citation type="journal article" date="2006" name="Science">
        <title>Phytophthora genome sequences uncover evolutionary origins and mechanisms of pathogenesis.</title>
        <authorList>
            <person name="Tyler B.M."/>
            <person name="Tripathy S."/>
            <person name="Zhang X."/>
            <person name="Dehal P."/>
            <person name="Jiang R.H."/>
            <person name="Aerts A."/>
            <person name="Arredondo F.D."/>
            <person name="Baxter L."/>
            <person name="Bensasson D."/>
            <person name="Beynon J.L."/>
            <person name="Chapman J."/>
            <person name="Damasceno C.M."/>
            <person name="Dorrance A.E."/>
            <person name="Dou D."/>
            <person name="Dickerman A.W."/>
            <person name="Dubchak I.L."/>
            <person name="Garbelotto M."/>
            <person name="Gijzen M."/>
            <person name="Gordon S.G."/>
            <person name="Govers F."/>
            <person name="Grunwald N.J."/>
            <person name="Huang W."/>
            <person name="Ivors K.L."/>
            <person name="Jones R.W."/>
            <person name="Kamoun S."/>
            <person name="Krampis K."/>
            <person name="Lamour K.H."/>
            <person name="Lee M.K."/>
            <person name="McDonald W.H."/>
            <person name="Medina M."/>
            <person name="Meijer H.J."/>
            <person name="Nordberg E.K."/>
            <person name="Maclean D.J."/>
            <person name="Ospina-Giraldo M.D."/>
            <person name="Morris P.F."/>
            <person name="Phuntumart V."/>
            <person name="Putnam N.H."/>
            <person name="Rash S."/>
            <person name="Rose J.K."/>
            <person name="Sakihama Y."/>
            <person name="Salamov A.A."/>
            <person name="Savidor A."/>
            <person name="Scheuring C.F."/>
            <person name="Smith B.M."/>
            <person name="Sobral B.W."/>
            <person name="Terry A."/>
            <person name="Torto-Alalibo T.A."/>
            <person name="Win J."/>
            <person name="Xu Z."/>
            <person name="Zhang H."/>
            <person name="Grigoriev I.V."/>
            <person name="Rokhsar D.S."/>
            <person name="Boore J.L."/>
        </authorList>
    </citation>
    <scope>NUCLEOTIDE SEQUENCE [LARGE SCALE GENOMIC DNA]</scope>
    <source>
        <strain evidence="2 3">P6497</strain>
    </source>
</reference>
<evidence type="ECO:0000256" key="1">
    <source>
        <dbReference type="SAM" id="MobiDB-lite"/>
    </source>
</evidence>
<dbReference type="GeneID" id="20643032"/>
<organism evidence="2 3">
    <name type="scientific">Phytophthora sojae (strain P6497)</name>
    <name type="common">Soybean stem and root rot agent</name>
    <name type="synonym">Phytophthora megasperma f. sp. glycines</name>
    <dbReference type="NCBI Taxonomy" id="1094619"/>
    <lineage>
        <taxon>Eukaryota</taxon>
        <taxon>Sar</taxon>
        <taxon>Stramenopiles</taxon>
        <taxon>Oomycota</taxon>
        <taxon>Peronosporomycetes</taxon>
        <taxon>Peronosporales</taxon>
        <taxon>Peronosporaceae</taxon>
        <taxon>Phytophthora</taxon>
    </lineage>
</organism>
<dbReference type="KEGG" id="psoj:PHYSODRAFT_308434"/>
<accession>G4YE99</accession>
<dbReference type="OMA" id="WSAGEQD"/>